<keyword evidence="2" id="KW-0486">Methionine biosynthesis</keyword>
<reference evidence="5" key="1">
    <citation type="journal article" date="2019" name="Int. J. Syst. Evol. Microbiol.">
        <title>The Global Catalogue of Microorganisms (GCM) 10K type strain sequencing project: providing services to taxonomists for standard genome sequencing and annotation.</title>
        <authorList>
            <consortium name="The Broad Institute Genomics Platform"/>
            <consortium name="The Broad Institute Genome Sequencing Center for Infectious Disease"/>
            <person name="Wu L."/>
            <person name="Ma J."/>
        </authorList>
    </citation>
    <scope>NUCLEOTIDE SEQUENCE [LARGE SCALE GENOMIC DNA]</scope>
    <source>
        <strain evidence="5">CCUG 49339</strain>
    </source>
</reference>
<comment type="subcellular location">
    <subcellularLocation>
        <location evidence="2">Cytoplasm</location>
    </subcellularLocation>
</comment>
<feature type="active site" description="Nucleophile" evidence="2">
    <location>
        <position position="145"/>
    </location>
</feature>
<comment type="caution">
    <text evidence="2">Lacks conserved residue(s) required for the propagation of feature annotation.</text>
</comment>
<protein>
    <recommendedName>
        <fullName evidence="2">Homoserine O-acetyltransferase</fullName>
        <shortName evidence="2">HAT</shortName>
        <ecNumber evidence="2">2.3.1.31</ecNumber>
    </recommendedName>
    <alternativeName>
        <fullName evidence="2">Homoserine transacetylase</fullName>
        <shortName evidence="2">HTA</shortName>
    </alternativeName>
</protein>
<keyword evidence="2" id="KW-0963">Cytoplasm</keyword>
<feature type="active site" evidence="2">
    <location>
        <position position="306"/>
    </location>
</feature>
<evidence type="ECO:0000259" key="3">
    <source>
        <dbReference type="Pfam" id="PF00561"/>
    </source>
</evidence>
<feature type="domain" description="AB hydrolase-1" evidence="3">
    <location>
        <begin position="44"/>
        <end position="320"/>
    </location>
</feature>
<name>A0ABW4LTB1_9BACI</name>
<dbReference type="Proteomes" id="UP001597214">
    <property type="component" value="Unassembled WGS sequence"/>
</dbReference>
<comment type="catalytic activity">
    <reaction evidence="2">
        <text>L-homoserine + acetyl-CoA = O-acetyl-L-homoserine + CoA</text>
        <dbReference type="Rhea" id="RHEA:13701"/>
        <dbReference type="ChEBI" id="CHEBI:57287"/>
        <dbReference type="ChEBI" id="CHEBI:57288"/>
        <dbReference type="ChEBI" id="CHEBI:57476"/>
        <dbReference type="ChEBI" id="CHEBI:57716"/>
        <dbReference type="EC" id="2.3.1.31"/>
    </reaction>
</comment>
<evidence type="ECO:0000256" key="1">
    <source>
        <dbReference type="ARBA" id="ARBA00022679"/>
    </source>
</evidence>
<gene>
    <name evidence="2" type="primary">metXA</name>
    <name evidence="4" type="ORF">ACFSCX_14265</name>
</gene>
<comment type="similarity">
    <text evidence="2">Belongs to the AB hydrolase superfamily. MetX family.</text>
</comment>
<evidence type="ECO:0000256" key="2">
    <source>
        <dbReference type="HAMAP-Rule" id="MF_00296"/>
    </source>
</evidence>
<sequence length="365" mass="40684">MLTTRRSLEFENGEIRIGDFQTEHGETINNVTIAYERVGCVGAPILLICHALTGNQHAVGSLKNPGWWSGLIGPGNNIDTEKWQVITLNVLGGCNGSTGPTSNNGDGQKYGSSFPSITIRDIVRSHYIALKSLGIHEVHSIIGGSLGGMQVLEWGILYPNFAPLLIPLATSPYVSDYSIAFNTIARYAITSDPNWVDGNYSENPRNGMGIARMIGMISYRSAGQFNTRFQRKKCDIGGESSKDSTYQIESYLKYQGEKFINRFDANSYLYLLKAMDHHDIGFNRGGWREAVELFQSKIVAFSFEDDLLYPANLLEELVTLYQARNGVASHYVIPTAFGHDGFLVEFEKWGKILEQELCSVRQKER</sequence>
<dbReference type="SUPFAM" id="SSF53474">
    <property type="entry name" value="alpha/beta-Hydrolases"/>
    <property type="match status" value="1"/>
</dbReference>
<dbReference type="PANTHER" id="PTHR32268:SF11">
    <property type="entry name" value="HOMOSERINE O-ACETYLTRANSFERASE"/>
    <property type="match status" value="1"/>
</dbReference>
<comment type="caution">
    <text evidence="4">The sequence shown here is derived from an EMBL/GenBank/DDBJ whole genome shotgun (WGS) entry which is preliminary data.</text>
</comment>
<feature type="active site" evidence="2">
    <location>
        <position position="339"/>
    </location>
</feature>
<dbReference type="Pfam" id="PF00561">
    <property type="entry name" value="Abhydrolase_1"/>
    <property type="match status" value="1"/>
</dbReference>
<dbReference type="PANTHER" id="PTHR32268">
    <property type="entry name" value="HOMOSERINE O-ACETYLTRANSFERASE"/>
    <property type="match status" value="1"/>
</dbReference>
<keyword evidence="2 4" id="KW-0012">Acyltransferase</keyword>
<comment type="pathway">
    <text evidence="2">Amino-acid biosynthesis; L-methionine biosynthesis via de novo pathway; O-acetyl-L-homoserine from L-homoserine: step 1/1.</text>
</comment>
<dbReference type="NCBIfam" id="TIGR01392">
    <property type="entry name" value="homoserO_Ac_trn"/>
    <property type="match status" value="1"/>
</dbReference>
<dbReference type="HAMAP" id="MF_00296">
    <property type="entry name" value="MetX_acyltransf"/>
    <property type="match status" value="1"/>
</dbReference>
<accession>A0ABW4LTB1</accession>
<dbReference type="RefSeq" id="WP_377928916.1">
    <property type="nucleotide sequence ID" value="NZ_JBHUEM010000022.1"/>
</dbReference>
<comment type="function">
    <text evidence="2">Transfers an acetyl group from acetyl-CoA to L-homoserine, forming acetyl-L-homoserine.</text>
</comment>
<dbReference type="Gene3D" id="3.40.50.1820">
    <property type="entry name" value="alpha/beta hydrolase"/>
    <property type="match status" value="1"/>
</dbReference>
<keyword evidence="2" id="KW-0028">Amino-acid biosynthesis</keyword>
<organism evidence="4 5">
    <name type="scientific">Bacillus salitolerans</name>
    <dbReference type="NCBI Taxonomy" id="1437434"/>
    <lineage>
        <taxon>Bacteria</taxon>
        <taxon>Bacillati</taxon>
        <taxon>Bacillota</taxon>
        <taxon>Bacilli</taxon>
        <taxon>Bacillales</taxon>
        <taxon>Bacillaceae</taxon>
        <taxon>Bacillus</taxon>
    </lineage>
</organism>
<dbReference type="PIRSF" id="PIRSF000443">
    <property type="entry name" value="Homoser_Ac_trans"/>
    <property type="match status" value="1"/>
</dbReference>
<dbReference type="NCBIfam" id="NF001209">
    <property type="entry name" value="PRK00175.1"/>
    <property type="match status" value="1"/>
</dbReference>
<evidence type="ECO:0000313" key="5">
    <source>
        <dbReference type="Proteomes" id="UP001597214"/>
    </source>
</evidence>
<proteinExistence type="inferred from homology"/>
<dbReference type="EMBL" id="JBHUEM010000022">
    <property type="protein sequence ID" value="MFD1737696.1"/>
    <property type="molecule type" value="Genomic_DNA"/>
</dbReference>
<dbReference type="InterPro" id="IPR008220">
    <property type="entry name" value="HAT_MetX-like"/>
</dbReference>
<feature type="binding site" evidence="2">
    <location>
        <position position="340"/>
    </location>
    <ligand>
        <name>substrate</name>
    </ligand>
</feature>
<keyword evidence="5" id="KW-1185">Reference proteome</keyword>
<dbReference type="EC" id="2.3.1.31" evidence="2"/>
<dbReference type="Gene3D" id="1.10.1740.110">
    <property type="match status" value="1"/>
</dbReference>
<evidence type="ECO:0000313" key="4">
    <source>
        <dbReference type="EMBL" id="MFD1737696.1"/>
    </source>
</evidence>
<keyword evidence="1 2" id="KW-0808">Transferase</keyword>
<dbReference type="InterPro" id="IPR029058">
    <property type="entry name" value="AB_hydrolase_fold"/>
</dbReference>
<dbReference type="GO" id="GO:0004414">
    <property type="term" value="F:homoserine O-acetyltransferase activity"/>
    <property type="evidence" value="ECO:0007669"/>
    <property type="project" value="UniProtKB-EC"/>
</dbReference>
<comment type="subunit">
    <text evidence="2">Homodimer.</text>
</comment>
<feature type="binding site" evidence="2">
    <location>
        <position position="212"/>
    </location>
    <ligand>
        <name>substrate</name>
    </ligand>
</feature>
<dbReference type="InterPro" id="IPR000073">
    <property type="entry name" value="AB_hydrolase_1"/>
</dbReference>